<dbReference type="InterPro" id="IPR050389">
    <property type="entry name" value="LysR-type_TF"/>
</dbReference>
<dbReference type="InterPro" id="IPR000847">
    <property type="entry name" value="LysR_HTH_N"/>
</dbReference>
<evidence type="ECO:0000256" key="3">
    <source>
        <dbReference type="ARBA" id="ARBA00023125"/>
    </source>
</evidence>
<dbReference type="PANTHER" id="PTHR30118">
    <property type="entry name" value="HTH-TYPE TRANSCRIPTIONAL REGULATOR LEUO-RELATED"/>
    <property type="match status" value="1"/>
</dbReference>
<dbReference type="Gene3D" id="3.40.190.10">
    <property type="entry name" value="Periplasmic binding protein-like II"/>
    <property type="match status" value="2"/>
</dbReference>
<evidence type="ECO:0000256" key="1">
    <source>
        <dbReference type="ARBA" id="ARBA00009437"/>
    </source>
</evidence>
<evidence type="ECO:0000313" key="6">
    <source>
        <dbReference type="EMBL" id="MFC5458736.1"/>
    </source>
</evidence>
<dbReference type="InterPro" id="IPR036390">
    <property type="entry name" value="WH_DNA-bd_sf"/>
</dbReference>
<evidence type="ECO:0000256" key="4">
    <source>
        <dbReference type="ARBA" id="ARBA00023163"/>
    </source>
</evidence>
<dbReference type="Pfam" id="PF00126">
    <property type="entry name" value="HTH_1"/>
    <property type="match status" value="1"/>
</dbReference>
<dbReference type="InterPro" id="IPR036388">
    <property type="entry name" value="WH-like_DNA-bd_sf"/>
</dbReference>
<evidence type="ECO:0000259" key="5">
    <source>
        <dbReference type="PROSITE" id="PS50931"/>
    </source>
</evidence>
<accession>A0ABW0L1L2</accession>
<proteinExistence type="inferred from homology"/>
<keyword evidence="3" id="KW-0238">DNA-binding</keyword>
<protein>
    <submittedName>
        <fullName evidence="6">LysR family transcriptional regulator</fullName>
    </submittedName>
</protein>
<evidence type="ECO:0000313" key="7">
    <source>
        <dbReference type="Proteomes" id="UP001596050"/>
    </source>
</evidence>
<dbReference type="CDD" id="cd08459">
    <property type="entry name" value="PBP2_DntR_NahR_LinR_like"/>
    <property type="match status" value="1"/>
</dbReference>
<dbReference type="SUPFAM" id="SSF46785">
    <property type="entry name" value="Winged helix' DNA-binding domain"/>
    <property type="match status" value="1"/>
</dbReference>
<comment type="caution">
    <text evidence="6">The sequence shown here is derived from an EMBL/GenBank/DDBJ whole genome shotgun (WGS) entry which is preliminary data.</text>
</comment>
<dbReference type="PROSITE" id="PS50931">
    <property type="entry name" value="HTH_LYSR"/>
    <property type="match status" value="1"/>
</dbReference>
<dbReference type="Gene3D" id="1.10.10.10">
    <property type="entry name" value="Winged helix-like DNA-binding domain superfamily/Winged helix DNA-binding domain"/>
    <property type="match status" value="1"/>
</dbReference>
<gene>
    <name evidence="6" type="ORF">ACFPN5_02790</name>
</gene>
<dbReference type="SUPFAM" id="SSF53850">
    <property type="entry name" value="Periplasmic binding protein-like II"/>
    <property type="match status" value="1"/>
</dbReference>
<dbReference type="Proteomes" id="UP001596050">
    <property type="component" value="Unassembled WGS sequence"/>
</dbReference>
<keyword evidence="2" id="KW-0805">Transcription regulation</keyword>
<evidence type="ECO:0000256" key="2">
    <source>
        <dbReference type="ARBA" id="ARBA00023015"/>
    </source>
</evidence>
<dbReference type="InterPro" id="IPR005119">
    <property type="entry name" value="LysR_subst-bd"/>
</dbReference>
<name>A0ABW0L1L2_9BURK</name>
<sequence length="298" mass="33697">MKRFDVELLLIFDEIYKTRNVTRAAENLALPQSTVSLGLGKLREHFNDRLFSRTAKGMEPTPRAENAIADVRRALQALQHALLDEPVFDPGGSTREFRICMTDISEIVLLPHLLNYLRQHGPGIQVEISKISPDSPLELADGRVDLAVGFMPHLEAGFYQQKLFDQHFVCLVSNKHPRVREALNLEALQREEHVLVRTSGTGHAIVDKILAREGIKRRVVLQLPSFLGVARIVAQTELLAIVPYRYGAAVAASEDIRLLPVPVELPSFQVKQHWHERYHADASNRWLRQVFANLFGQA</sequence>
<organism evidence="6 7">
    <name type="scientific">Massilia niabensis</name>
    <dbReference type="NCBI Taxonomy" id="544910"/>
    <lineage>
        <taxon>Bacteria</taxon>
        <taxon>Pseudomonadati</taxon>
        <taxon>Pseudomonadota</taxon>
        <taxon>Betaproteobacteria</taxon>
        <taxon>Burkholderiales</taxon>
        <taxon>Oxalobacteraceae</taxon>
        <taxon>Telluria group</taxon>
        <taxon>Massilia</taxon>
    </lineage>
</organism>
<feature type="domain" description="HTH lysR-type" evidence="5">
    <location>
        <begin position="4"/>
        <end position="61"/>
    </location>
</feature>
<dbReference type="EMBL" id="JBHSMU010000004">
    <property type="protein sequence ID" value="MFC5458736.1"/>
    <property type="molecule type" value="Genomic_DNA"/>
</dbReference>
<keyword evidence="4" id="KW-0804">Transcription</keyword>
<dbReference type="PANTHER" id="PTHR30118:SF15">
    <property type="entry name" value="TRANSCRIPTIONAL REGULATORY PROTEIN"/>
    <property type="match status" value="1"/>
</dbReference>
<dbReference type="Pfam" id="PF03466">
    <property type="entry name" value="LysR_substrate"/>
    <property type="match status" value="1"/>
</dbReference>
<keyword evidence="7" id="KW-1185">Reference proteome</keyword>
<dbReference type="RefSeq" id="WP_379779885.1">
    <property type="nucleotide sequence ID" value="NZ_JBHSMU010000004.1"/>
</dbReference>
<comment type="similarity">
    <text evidence="1">Belongs to the LysR transcriptional regulatory family.</text>
</comment>
<reference evidence="7" key="1">
    <citation type="journal article" date="2019" name="Int. J. Syst. Evol. Microbiol.">
        <title>The Global Catalogue of Microorganisms (GCM) 10K type strain sequencing project: providing services to taxonomists for standard genome sequencing and annotation.</title>
        <authorList>
            <consortium name="The Broad Institute Genomics Platform"/>
            <consortium name="The Broad Institute Genome Sequencing Center for Infectious Disease"/>
            <person name="Wu L."/>
            <person name="Ma J."/>
        </authorList>
    </citation>
    <scope>NUCLEOTIDE SEQUENCE [LARGE SCALE GENOMIC DNA]</scope>
    <source>
        <strain evidence="7">KACC 12649</strain>
    </source>
</reference>